<dbReference type="EMBL" id="BGZJ01000002">
    <property type="protein sequence ID" value="GBO94631.1"/>
    <property type="molecule type" value="Genomic_DNA"/>
</dbReference>
<protein>
    <submittedName>
        <fullName evidence="1">Uncharacterized protein</fullName>
    </submittedName>
</protein>
<organism evidence="1 2">
    <name type="scientific">Mesosutterella multiformis</name>
    <dbReference type="NCBI Taxonomy" id="2259133"/>
    <lineage>
        <taxon>Bacteria</taxon>
        <taxon>Pseudomonadati</taxon>
        <taxon>Pseudomonadota</taxon>
        <taxon>Betaproteobacteria</taxon>
        <taxon>Burkholderiales</taxon>
        <taxon>Sutterellaceae</taxon>
        <taxon>Mesosutterella</taxon>
    </lineage>
</organism>
<evidence type="ECO:0000313" key="2">
    <source>
        <dbReference type="Proteomes" id="UP000266091"/>
    </source>
</evidence>
<keyword evidence="2" id="KW-1185">Reference proteome</keyword>
<proteinExistence type="predicted"/>
<reference evidence="1 2" key="1">
    <citation type="journal article" date="2018" name="Int. J. Syst. Evol. Microbiol.">
        <title>Mesosutterella multiformis gen. nov., sp. nov., a member of the family Sutterellaceae and Sutterella megalosphaeroides sp. nov., isolated from human faeces.</title>
        <authorList>
            <person name="Sakamoto M."/>
            <person name="Ikeyama N."/>
            <person name="Kunihiro T."/>
            <person name="Iino T."/>
            <person name="Yuki M."/>
            <person name="Ohkuma M."/>
        </authorList>
    </citation>
    <scope>NUCLEOTIDE SEQUENCE [LARGE SCALE GENOMIC DNA]</scope>
    <source>
        <strain evidence="1 2">4NBBH2</strain>
    </source>
</reference>
<gene>
    <name evidence="1" type="ORF">MESMUL_19850</name>
</gene>
<sequence>MTFRQSDYIVLTLLYDYGAGTKVLFFVRLDPRLGPRGVGKRRVGNRDGKETAGDVLQITLNTAARGKDV</sequence>
<accession>A0A401LHU1</accession>
<evidence type="ECO:0000313" key="1">
    <source>
        <dbReference type="EMBL" id="GBO94631.1"/>
    </source>
</evidence>
<dbReference type="AlphaFoldDB" id="A0A388SGT7"/>
<name>A0A388SGT7_9BURK</name>
<dbReference type="Proteomes" id="UP000266091">
    <property type="component" value="Unassembled WGS sequence"/>
</dbReference>
<comment type="caution">
    <text evidence="1">The sequence shown here is derived from an EMBL/GenBank/DDBJ whole genome shotgun (WGS) entry which is preliminary data.</text>
</comment>
<accession>A0A388SGT7</accession>